<sequence length="323" mass="34130">MTSAKSVAGSLRSANSIVLILHQNPDGDAIGSALALKLSLPDKTIRIACVDSIAGVFTEALEPLVVELTLASSADLFVILDCPDLKRTGFASPLARLAKRKKIIVIDHHQKGDLATLANEYYHDSDASSTCEMVANVIDELRLPINSPVATALLLGVHTDTGGFQHSNTTSNTLKLAARLVRCGADYQKLRSTLEPQRDLKKMRLWGEVLGSVSINSLGIAVARVSKATLAKTSATEKDLAGLAKYLCSIEGTKATLVLVETDTGWRGSLRTQSRTFNVGRLAKLLGGNGGRKVAGFLATDAVISGTIGGVDRLSAVKKAKGE</sequence>
<dbReference type="InterPro" id="IPR051319">
    <property type="entry name" value="Oligoribo/pAp-PDE_c-di-AMP_PDE"/>
</dbReference>
<dbReference type="AlphaFoldDB" id="A0A0G1QHW9"/>
<dbReference type="InterPro" id="IPR003156">
    <property type="entry name" value="DHHA1_dom"/>
</dbReference>
<dbReference type="InterPro" id="IPR001667">
    <property type="entry name" value="DDH_dom"/>
</dbReference>
<evidence type="ECO:0000313" key="4">
    <source>
        <dbReference type="Proteomes" id="UP000034487"/>
    </source>
</evidence>
<feature type="domain" description="DDH" evidence="1">
    <location>
        <begin position="17"/>
        <end position="157"/>
    </location>
</feature>
<evidence type="ECO:0000259" key="2">
    <source>
        <dbReference type="Pfam" id="PF02272"/>
    </source>
</evidence>
<evidence type="ECO:0000313" key="3">
    <source>
        <dbReference type="EMBL" id="KKU44447.1"/>
    </source>
</evidence>
<name>A0A0G1QHW9_9BACT</name>
<comment type="caution">
    <text evidence="3">The sequence shown here is derived from an EMBL/GenBank/DDBJ whole genome shotgun (WGS) entry which is preliminary data.</text>
</comment>
<feature type="domain" description="DHHA1" evidence="2">
    <location>
        <begin position="225"/>
        <end position="295"/>
    </location>
</feature>
<proteinExistence type="predicted"/>
<evidence type="ECO:0000259" key="1">
    <source>
        <dbReference type="Pfam" id="PF01368"/>
    </source>
</evidence>
<reference evidence="3 4" key="1">
    <citation type="journal article" date="2015" name="Nature">
        <title>rRNA introns, odd ribosomes, and small enigmatic genomes across a large radiation of phyla.</title>
        <authorList>
            <person name="Brown C.T."/>
            <person name="Hug L.A."/>
            <person name="Thomas B.C."/>
            <person name="Sharon I."/>
            <person name="Castelle C.J."/>
            <person name="Singh A."/>
            <person name="Wilkins M.J."/>
            <person name="Williams K.H."/>
            <person name="Banfield J.F."/>
        </authorList>
    </citation>
    <scope>NUCLEOTIDE SEQUENCE [LARGE SCALE GENOMIC DNA]</scope>
</reference>
<organism evidence="3 4">
    <name type="scientific">Berkelbacteria bacterium GW2011_GWA2_46_7</name>
    <dbReference type="NCBI Taxonomy" id="1618335"/>
    <lineage>
        <taxon>Bacteria</taxon>
        <taxon>Candidatus Berkelbacteria</taxon>
    </lineage>
</organism>
<accession>A0A0G1QHW9</accession>
<dbReference type="Pfam" id="PF02272">
    <property type="entry name" value="DHHA1"/>
    <property type="match status" value="1"/>
</dbReference>
<dbReference type="EMBL" id="LCMV01000005">
    <property type="protein sequence ID" value="KKU44447.1"/>
    <property type="molecule type" value="Genomic_DNA"/>
</dbReference>
<dbReference type="Proteomes" id="UP000034487">
    <property type="component" value="Unassembled WGS sequence"/>
</dbReference>
<dbReference type="GO" id="GO:0003676">
    <property type="term" value="F:nucleic acid binding"/>
    <property type="evidence" value="ECO:0007669"/>
    <property type="project" value="InterPro"/>
</dbReference>
<dbReference type="Gene3D" id="3.10.310.30">
    <property type="match status" value="1"/>
</dbReference>
<dbReference type="Gene3D" id="3.90.1640.10">
    <property type="entry name" value="inorganic pyrophosphatase (n-terminal core)"/>
    <property type="match status" value="1"/>
</dbReference>
<dbReference type="InterPro" id="IPR038763">
    <property type="entry name" value="DHH_sf"/>
</dbReference>
<dbReference type="SUPFAM" id="SSF64182">
    <property type="entry name" value="DHH phosphoesterases"/>
    <property type="match status" value="1"/>
</dbReference>
<dbReference type="Pfam" id="PF01368">
    <property type="entry name" value="DHH"/>
    <property type="match status" value="1"/>
</dbReference>
<dbReference type="PANTHER" id="PTHR47618">
    <property type="entry name" value="BIFUNCTIONAL OLIGORIBONUCLEASE AND PAP PHOSPHATASE NRNA"/>
    <property type="match status" value="1"/>
</dbReference>
<dbReference type="PATRIC" id="fig|1618335.3.peg.70"/>
<protein>
    <submittedName>
        <fullName evidence="3">Phosphoesterase RecJ domain protein</fullName>
    </submittedName>
</protein>
<gene>
    <name evidence="3" type="ORF">UX60_C0005G0003</name>
</gene>
<dbReference type="PANTHER" id="PTHR47618:SF1">
    <property type="entry name" value="BIFUNCTIONAL OLIGORIBONUCLEASE AND PAP PHOSPHATASE NRNA"/>
    <property type="match status" value="1"/>
</dbReference>